<dbReference type="PANTHER" id="PTHR10174">
    <property type="entry name" value="ALPHA-TOCOPHEROL TRANSFER PROTEIN-RELATED"/>
    <property type="match status" value="1"/>
</dbReference>
<feature type="region of interest" description="Disordered" evidence="1">
    <location>
        <begin position="1"/>
        <end position="21"/>
    </location>
</feature>
<feature type="domain" description="CRAL-TRIO" evidence="2">
    <location>
        <begin position="122"/>
        <end position="215"/>
    </location>
</feature>
<evidence type="ECO:0000259" key="2">
    <source>
        <dbReference type="Pfam" id="PF00650"/>
    </source>
</evidence>
<protein>
    <recommendedName>
        <fullName evidence="2">CRAL-TRIO domain-containing protein</fullName>
    </recommendedName>
</protein>
<dbReference type="EMBL" id="JBJJXI010000153">
    <property type="protein sequence ID" value="KAL3385673.1"/>
    <property type="molecule type" value="Genomic_DNA"/>
</dbReference>
<evidence type="ECO:0000256" key="1">
    <source>
        <dbReference type="SAM" id="MobiDB-lite"/>
    </source>
</evidence>
<evidence type="ECO:0000313" key="4">
    <source>
        <dbReference type="Proteomes" id="UP001627154"/>
    </source>
</evidence>
<sequence>MPSPSESPVPPPQQQQQQQQLLPSSCLNGVPLEVELSKNRKLSEADVNSVKSWSERRYDLPSLGESDAALFLHARNYDCERAKLLLENFFGMRRRLGCFFGQRDPDSSQLRTFFNTLAVYPLEKKSHRGRTVVLARLLDTDPHRYDFLIATKYLSMVLDALIHENGCDPGGYVFLFDLSNVTQLHRNELTVSRLRNFFAYFRDCCPARWHGLHYLDLKPGDDNLCRRSKRQFAEELSIETHFHELFHLHPTIESIARIIPLDALPAELQGTSARSLAESHRRQVQKLVGYRDWFLHMDQTFFFYPYRGHELYVEPMDTDNPEYYQKLEQAKLIALQGPLDSDDVASQSRANGPGE</sequence>
<organism evidence="3 4">
    <name type="scientific">Trichogramma kaykai</name>
    <dbReference type="NCBI Taxonomy" id="54128"/>
    <lineage>
        <taxon>Eukaryota</taxon>
        <taxon>Metazoa</taxon>
        <taxon>Ecdysozoa</taxon>
        <taxon>Arthropoda</taxon>
        <taxon>Hexapoda</taxon>
        <taxon>Insecta</taxon>
        <taxon>Pterygota</taxon>
        <taxon>Neoptera</taxon>
        <taxon>Endopterygota</taxon>
        <taxon>Hymenoptera</taxon>
        <taxon>Apocrita</taxon>
        <taxon>Proctotrupomorpha</taxon>
        <taxon>Chalcidoidea</taxon>
        <taxon>Trichogrammatidae</taxon>
        <taxon>Trichogramma</taxon>
    </lineage>
</organism>
<dbReference type="SUPFAM" id="SSF46938">
    <property type="entry name" value="CRAL/TRIO N-terminal domain"/>
    <property type="match status" value="1"/>
</dbReference>
<dbReference type="InterPro" id="IPR036865">
    <property type="entry name" value="CRAL-TRIO_dom_sf"/>
</dbReference>
<dbReference type="Pfam" id="PF00650">
    <property type="entry name" value="CRAL_TRIO"/>
    <property type="match status" value="1"/>
</dbReference>
<dbReference type="Gene3D" id="3.40.525.10">
    <property type="entry name" value="CRAL-TRIO lipid binding domain"/>
    <property type="match status" value="1"/>
</dbReference>
<proteinExistence type="predicted"/>
<name>A0ABD2VYP0_9HYME</name>
<accession>A0ABD2VYP0</accession>
<dbReference type="Proteomes" id="UP001627154">
    <property type="component" value="Unassembled WGS sequence"/>
</dbReference>
<feature type="compositionally biased region" description="Pro residues" evidence="1">
    <location>
        <begin position="1"/>
        <end position="13"/>
    </location>
</feature>
<comment type="caution">
    <text evidence="3">The sequence shown here is derived from an EMBL/GenBank/DDBJ whole genome shotgun (WGS) entry which is preliminary data.</text>
</comment>
<dbReference type="InterPro" id="IPR036273">
    <property type="entry name" value="CRAL/TRIO_N_dom_sf"/>
</dbReference>
<dbReference type="AlphaFoldDB" id="A0ABD2VYP0"/>
<reference evidence="3 4" key="1">
    <citation type="journal article" date="2024" name="bioRxiv">
        <title>A reference genome for Trichogramma kaykai: A tiny desert-dwelling parasitoid wasp with competing sex-ratio distorters.</title>
        <authorList>
            <person name="Culotta J."/>
            <person name="Lindsey A.R."/>
        </authorList>
    </citation>
    <scope>NUCLEOTIDE SEQUENCE [LARGE SCALE GENOMIC DNA]</scope>
    <source>
        <strain evidence="3 4">KSX58</strain>
    </source>
</reference>
<dbReference type="SUPFAM" id="SSF52087">
    <property type="entry name" value="CRAL/TRIO domain"/>
    <property type="match status" value="1"/>
</dbReference>
<keyword evidence="4" id="KW-1185">Reference proteome</keyword>
<dbReference type="PANTHER" id="PTHR10174:SF213">
    <property type="entry name" value="CRAL-TRIO DOMAIN-CONTAINING PROTEIN"/>
    <property type="match status" value="1"/>
</dbReference>
<dbReference type="InterPro" id="IPR001251">
    <property type="entry name" value="CRAL-TRIO_dom"/>
</dbReference>
<evidence type="ECO:0000313" key="3">
    <source>
        <dbReference type="EMBL" id="KAL3385673.1"/>
    </source>
</evidence>
<gene>
    <name evidence="3" type="ORF">TKK_018729</name>
</gene>